<dbReference type="PANTHER" id="PTHR33420:SF3">
    <property type="entry name" value="FIMBRIAL SUBUNIT ELFA"/>
    <property type="match status" value="1"/>
</dbReference>
<dbReference type="Pfam" id="PF22003">
    <property type="entry name" value="MrkDrd"/>
    <property type="match status" value="1"/>
</dbReference>
<dbReference type="SUPFAM" id="SSF49401">
    <property type="entry name" value="Bacterial adhesins"/>
    <property type="match status" value="1"/>
</dbReference>
<dbReference type="InterPro" id="IPR036937">
    <property type="entry name" value="Adhesion_dom_fimbrial_sf"/>
</dbReference>
<evidence type="ECO:0000256" key="3">
    <source>
        <dbReference type="ARBA" id="ARBA00022729"/>
    </source>
</evidence>
<evidence type="ECO:0000256" key="1">
    <source>
        <dbReference type="ARBA" id="ARBA00004561"/>
    </source>
</evidence>
<feature type="signal peptide" evidence="5">
    <location>
        <begin position="1"/>
        <end position="25"/>
    </location>
</feature>
<dbReference type="InterPro" id="IPR050263">
    <property type="entry name" value="Bact_Fimbrial_Adh_Pro"/>
</dbReference>
<dbReference type="GO" id="GO:0009289">
    <property type="term" value="C:pilus"/>
    <property type="evidence" value="ECO:0007669"/>
    <property type="project" value="UniProtKB-SubCell"/>
</dbReference>
<dbReference type="RefSeq" id="WP_074018917.1">
    <property type="nucleotide sequence ID" value="NZ_CAWMWP010000054.1"/>
</dbReference>
<gene>
    <name evidence="8" type="ORF">Xentx_00735</name>
</gene>
<dbReference type="Gene3D" id="2.60.40.1090">
    <property type="entry name" value="Fimbrial-type adhesion domain"/>
    <property type="match status" value="1"/>
</dbReference>
<dbReference type="Gene3D" id="2.60.40.3310">
    <property type="match status" value="1"/>
</dbReference>
<dbReference type="Pfam" id="PF00419">
    <property type="entry name" value="Fimbrial"/>
    <property type="match status" value="1"/>
</dbReference>
<dbReference type="PANTHER" id="PTHR33420">
    <property type="entry name" value="FIMBRIAL SUBUNIT ELFA-RELATED"/>
    <property type="match status" value="1"/>
</dbReference>
<evidence type="ECO:0000313" key="9">
    <source>
        <dbReference type="Proteomes" id="UP000186277"/>
    </source>
</evidence>
<evidence type="ECO:0000256" key="5">
    <source>
        <dbReference type="SAM" id="SignalP"/>
    </source>
</evidence>
<dbReference type="InterPro" id="IPR054160">
    <property type="entry name" value="MrkD_recept-bd"/>
</dbReference>
<comment type="subcellular location">
    <subcellularLocation>
        <location evidence="1">Fimbrium</location>
    </subcellularLocation>
</comment>
<accession>A0A1Q5U7Q4</accession>
<dbReference type="EMBL" id="MKGR01000003">
    <property type="protein sequence ID" value="OKP08525.1"/>
    <property type="molecule type" value="Genomic_DNA"/>
</dbReference>
<reference evidence="8 9" key="1">
    <citation type="submission" date="2016-09" db="EMBL/GenBank/DDBJ databases">
        <title>Xenorhabdus thuongxuanensis sp. nov. and Xenorhabdus eapokensis sp. nov., isolated from Steinernema species.</title>
        <authorList>
            <person name="Kaempfer P."/>
            <person name="Tobias N.J."/>
            <person name="Phan Ke L."/>
            <person name="Bode H.B."/>
            <person name="Glaeser S.P."/>
        </authorList>
    </citation>
    <scope>NUCLEOTIDE SEQUENCE [LARGE SCALE GENOMIC DNA]</scope>
    <source>
        <strain evidence="8 9">30TX1</strain>
    </source>
</reference>
<evidence type="ECO:0000259" key="6">
    <source>
        <dbReference type="Pfam" id="PF00419"/>
    </source>
</evidence>
<dbReference type="InterPro" id="IPR000259">
    <property type="entry name" value="Adhesion_dom_fimbrial"/>
</dbReference>
<evidence type="ECO:0000259" key="7">
    <source>
        <dbReference type="Pfam" id="PF22003"/>
    </source>
</evidence>
<name>A0A1Q5U7Q4_9GAMM</name>
<comment type="caution">
    <text evidence="8">The sequence shown here is derived from an EMBL/GenBank/DDBJ whole genome shotgun (WGS) entry which is preliminary data.</text>
</comment>
<dbReference type="OrthoDB" id="8970968at2"/>
<keyword evidence="9" id="KW-1185">Reference proteome</keyword>
<organism evidence="8 9">
    <name type="scientific">Xenorhabdus thuongxuanensis</name>
    <dbReference type="NCBI Taxonomy" id="1873484"/>
    <lineage>
        <taxon>Bacteria</taxon>
        <taxon>Pseudomonadati</taxon>
        <taxon>Pseudomonadota</taxon>
        <taxon>Gammaproteobacteria</taxon>
        <taxon>Enterobacterales</taxon>
        <taxon>Morganellaceae</taxon>
        <taxon>Xenorhabdus</taxon>
    </lineage>
</organism>
<evidence type="ECO:0000256" key="2">
    <source>
        <dbReference type="ARBA" id="ARBA00006671"/>
    </source>
</evidence>
<keyword evidence="4" id="KW-0281">Fimbrium</keyword>
<dbReference type="GO" id="GO:0043709">
    <property type="term" value="P:cell adhesion involved in single-species biofilm formation"/>
    <property type="evidence" value="ECO:0007669"/>
    <property type="project" value="TreeGrafter"/>
</dbReference>
<dbReference type="InterPro" id="IPR008966">
    <property type="entry name" value="Adhesion_dom_sf"/>
</dbReference>
<evidence type="ECO:0000256" key="4">
    <source>
        <dbReference type="ARBA" id="ARBA00023263"/>
    </source>
</evidence>
<keyword evidence="3 5" id="KW-0732">Signal</keyword>
<feature type="domain" description="Fimbrial-type adhesion" evidence="6">
    <location>
        <begin position="197"/>
        <end position="332"/>
    </location>
</feature>
<feature type="chain" id="PRO_5012886133" evidence="5">
    <location>
        <begin position="26"/>
        <end position="332"/>
    </location>
</feature>
<comment type="similarity">
    <text evidence="2">Belongs to the fimbrial protein family.</text>
</comment>
<feature type="domain" description="MrkD-like receptor binding" evidence="7">
    <location>
        <begin position="43"/>
        <end position="186"/>
    </location>
</feature>
<dbReference type="AlphaFoldDB" id="A0A1Q5U7Q4"/>
<proteinExistence type="inferred from homology"/>
<evidence type="ECO:0000313" key="8">
    <source>
        <dbReference type="EMBL" id="OKP08525.1"/>
    </source>
</evidence>
<dbReference type="Proteomes" id="UP000186277">
    <property type="component" value="Unassembled WGS sequence"/>
</dbReference>
<protein>
    <submittedName>
        <fullName evidence="8">Fimbrial adhesin protein</fullName>
    </submittedName>
</protein>
<sequence length="332" mass="36783">MTNKLKLLLASIFLIGTMSNFSSLANDYCQYYAGFVPGMTPVSFGNITIPRNHPIGTTIKEIRLDQVDEKGNIALCDTFLPTIWEQPDLTPASYNQDAIYESGVPGVGIRINTWEPRYGIDWLPRTATYPFTCPSPPQFQWKKQYCGKSWGYLTVQLIKIAPTTGSGAVKSAKLTRATLGHNIPVHTFYLSNTHIMTKGCSLNQKMIAVNMGDIKKSDFRNIYSTAGMQHFDININCDANVNVGLTLDGRPTNWNTQDIWALDYSDNVTAKGVGLQILYQNRPVTMRTPVVFGSTQSGGNITIPLVARYTQTEAEVKPGKADATVTITFVYQ</sequence>